<evidence type="ECO:0008006" key="3">
    <source>
        <dbReference type="Google" id="ProtNLM"/>
    </source>
</evidence>
<accession>A0ABW2PMP8</accession>
<dbReference type="EMBL" id="JBHTCE010000002">
    <property type="protein sequence ID" value="MFC7390752.1"/>
    <property type="molecule type" value="Genomic_DNA"/>
</dbReference>
<evidence type="ECO:0000313" key="2">
    <source>
        <dbReference type="Proteomes" id="UP001596439"/>
    </source>
</evidence>
<sequence>MKQIRLWLIILFVVVSSNIVNSLLKSELQAFEVGKFEFGKYDDFDEALAKGLTYDMNKLIYTTRHDGVTIVMYTTIPDPAEFQDVIEFQDNSEFQNKMEALVVQFFEGNNEEGWELLGPRGWTHYENDNFTSYSTFLREYDEAGNVEHSFNVGFGEVNNPEIDTIETKSHHDNTFTEATVIQKGPYRYYFQIGEDAVVRGISVNGEIVDQQGS</sequence>
<proteinExistence type="predicted"/>
<evidence type="ECO:0000313" key="1">
    <source>
        <dbReference type="EMBL" id="MFC7390752.1"/>
    </source>
</evidence>
<name>A0ABW2PMP8_9BACL</name>
<gene>
    <name evidence="1" type="ORF">ACFQO8_11415</name>
</gene>
<dbReference type="Proteomes" id="UP001596439">
    <property type="component" value="Unassembled WGS sequence"/>
</dbReference>
<organism evidence="1 2">
    <name type="scientific">Exiguobacterium aestuarii</name>
    <dbReference type="NCBI Taxonomy" id="273527"/>
    <lineage>
        <taxon>Bacteria</taxon>
        <taxon>Bacillati</taxon>
        <taxon>Bacillota</taxon>
        <taxon>Bacilli</taxon>
        <taxon>Bacillales</taxon>
        <taxon>Bacillales Family XII. Incertae Sedis</taxon>
        <taxon>Exiguobacterium</taxon>
    </lineage>
</organism>
<dbReference type="RefSeq" id="WP_214790198.1">
    <property type="nucleotide sequence ID" value="NZ_JANIEL010000069.1"/>
</dbReference>
<keyword evidence="2" id="KW-1185">Reference proteome</keyword>
<reference evidence="2" key="1">
    <citation type="journal article" date="2019" name="Int. J. Syst. Evol. Microbiol.">
        <title>The Global Catalogue of Microorganisms (GCM) 10K type strain sequencing project: providing services to taxonomists for standard genome sequencing and annotation.</title>
        <authorList>
            <consortium name="The Broad Institute Genomics Platform"/>
            <consortium name="The Broad Institute Genome Sequencing Center for Infectious Disease"/>
            <person name="Wu L."/>
            <person name="Ma J."/>
        </authorList>
    </citation>
    <scope>NUCLEOTIDE SEQUENCE [LARGE SCALE GENOMIC DNA]</scope>
    <source>
        <strain evidence="2">CCUG 55590</strain>
    </source>
</reference>
<protein>
    <recommendedName>
        <fullName evidence="3">DUF4309 domain-containing protein</fullName>
    </recommendedName>
</protein>
<comment type="caution">
    <text evidence="1">The sequence shown here is derived from an EMBL/GenBank/DDBJ whole genome shotgun (WGS) entry which is preliminary data.</text>
</comment>